<evidence type="ECO:0000313" key="2">
    <source>
        <dbReference type="Proteomes" id="UP000711178"/>
    </source>
</evidence>
<name>A0ABS7FCP8_9NEIS</name>
<dbReference type="EMBL" id="JAHDTB010000006">
    <property type="protein sequence ID" value="MBW8287853.1"/>
    <property type="molecule type" value="Genomic_DNA"/>
</dbReference>
<dbReference type="NCBIfam" id="NF047331">
    <property type="entry name" value="phage_HTJ"/>
    <property type="match status" value="1"/>
</dbReference>
<evidence type="ECO:0000313" key="1">
    <source>
        <dbReference type="EMBL" id="MBW8287853.1"/>
    </source>
</evidence>
<protein>
    <submittedName>
        <fullName evidence="1">Uncharacterized protein</fullName>
    </submittedName>
</protein>
<sequence>MAFSQADLTAVETALALGERVVQYQDRRVEYRSVDELMRVRNQIQHELTRRAGGGYVRFYHAGKGF</sequence>
<accession>A0ABS7FCP8</accession>
<reference evidence="1 2" key="1">
    <citation type="submission" date="2021-05" db="EMBL/GenBank/DDBJ databases">
        <title>Draft Whole Genome Sequencing Of Biosensor Chromobacterium violaceum Strain CV026 Reveals A Regulatory RNA In Chromobacterium violaceum Phenotype Regulatory Network.</title>
        <authorList>
            <person name="Hong K.W."/>
            <person name="Chan K.G."/>
            <person name="Chang C.-Y."/>
        </authorList>
    </citation>
    <scope>NUCLEOTIDE SEQUENCE [LARGE SCALE GENOMIC DNA]</scope>
    <source>
        <strain evidence="1 2">ATCC 31532</strain>
    </source>
</reference>
<comment type="caution">
    <text evidence="1">The sequence shown here is derived from an EMBL/GenBank/DDBJ whole genome shotgun (WGS) entry which is preliminary data.</text>
</comment>
<dbReference type="GeneID" id="89687522"/>
<dbReference type="RefSeq" id="WP_043581402.1">
    <property type="nucleotide sequence ID" value="NZ_CP142381.1"/>
</dbReference>
<keyword evidence="2" id="KW-1185">Reference proteome</keyword>
<gene>
    <name evidence="1" type="ORF">KIF53_09475</name>
</gene>
<organism evidence="1 2">
    <name type="scientific">Chromobacterium subtsugae</name>
    <dbReference type="NCBI Taxonomy" id="251747"/>
    <lineage>
        <taxon>Bacteria</taxon>
        <taxon>Pseudomonadati</taxon>
        <taxon>Pseudomonadota</taxon>
        <taxon>Betaproteobacteria</taxon>
        <taxon>Neisseriales</taxon>
        <taxon>Chromobacteriaceae</taxon>
        <taxon>Chromobacterium</taxon>
    </lineage>
</organism>
<dbReference type="Proteomes" id="UP000711178">
    <property type="component" value="Unassembled WGS sequence"/>
</dbReference>
<proteinExistence type="predicted"/>